<organism evidence="2 3">
    <name type="scientific">Streptomyces albireticuli</name>
    <dbReference type="NCBI Taxonomy" id="1940"/>
    <lineage>
        <taxon>Bacteria</taxon>
        <taxon>Bacillati</taxon>
        <taxon>Actinomycetota</taxon>
        <taxon>Actinomycetes</taxon>
        <taxon>Kitasatosporales</taxon>
        <taxon>Streptomycetaceae</taxon>
        <taxon>Streptomyces</taxon>
    </lineage>
</organism>
<evidence type="ECO:0000256" key="1">
    <source>
        <dbReference type="SAM" id="Phobius"/>
    </source>
</evidence>
<evidence type="ECO:0000313" key="3">
    <source>
        <dbReference type="Proteomes" id="UP000195755"/>
    </source>
</evidence>
<keyword evidence="1" id="KW-0812">Transmembrane</keyword>
<feature type="transmembrane region" description="Helical" evidence="1">
    <location>
        <begin position="12"/>
        <end position="40"/>
    </location>
</feature>
<name>A0A1Z2KXF2_9ACTN</name>
<dbReference type="KEGG" id="salj:SMD11_1054"/>
<gene>
    <name evidence="2" type="ORF">SMD11_1054</name>
</gene>
<sequence length="50" mass="5371">MMITCCVPMLVAAIMLVATGLLSPGFLITAVMCMGMMVLMMRGMGRDNRS</sequence>
<proteinExistence type="predicted"/>
<dbReference type="AlphaFoldDB" id="A0A1Z2KXF2"/>
<protein>
    <submittedName>
        <fullName evidence="2">Uncharacterized protein</fullName>
    </submittedName>
</protein>
<dbReference type="EMBL" id="CP021744">
    <property type="protein sequence ID" value="ARZ66718.1"/>
    <property type="molecule type" value="Genomic_DNA"/>
</dbReference>
<accession>A0A1Z2KXF2</accession>
<reference evidence="2 3" key="1">
    <citation type="submission" date="2017-06" db="EMBL/GenBank/DDBJ databases">
        <title>Streptomyces albireticuli Genome sequencing and assembly.</title>
        <authorList>
            <person name="Wang Y."/>
            <person name="Du B."/>
            <person name="Ding Y."/>
            <person name="Liu H."/>
            <person name="Hou Q."/>
            <person name="Liu K."/>
            <person name="Yao L."/>
            <person name="Wang C."/>
        </authorList>
    </citation>
    <scope>NUCLEOTIDE SEQUENCE [LARGE SCALE GENOMIC DNA]</scope>
    <source>
        <strain evidence="2 3">MDJK11</strain>
    </source>
</reference>
<dbReference type="Proteomes" id="UP000195755">
    <property type="component" value="Chromosome"/>
</dbReference>
<keyword evidence="1" id="KW-1133">Transmembrane helix</keyword>
<keyword evidence="1" id="KW-0472">Membrane</keyword>
<evidence type="ECO:0000313" key="2">
    <source>
        <dbReference type="EMBL" id="ARZ66718.1"/>
    </source>
</evidence>